<sequence>MKVFCASQVFSPRVAAGMKCMSRLSAVAPDECTIDPKASQTAELLLFFDKLFDSVNGHDVRPQVGKELRSAITSKSQHIQFWDAAIDILRSMYFKSPNSNQKSAPPSLKNWIFSLRGLKCIWKRLQEDGFKYLLPRRLNQDPLENFFRCIRSHGVRNTNPTCNFFVSSFKSLLINNFLLPHSAGSNC</sequence>
<gene>
    <name evidence="2" type="ORF">ILUMI_16932</name>
</gene>
<reference evidence="2" key="1">
    <citation type="submission" date="2019-08" db="EMBL/GenBank/DDBJ databases">
        <title>The genome of the North American firefly Photinus pyralis.</title>
        <authorList>
            <consortium name="Photinus pyralis genome working group"/>
            <person name="Fallon T.R."/>
            <person name="Sander Lower S.E."/>
            <person name="Weng J.-K."/>
        </authorList>
    </citation>
    <scope>NUCLEOTIDE SEQUENCE</scope>
    <source>
        <strain evidence="2">TRF0915ILg1</strain>
        <tissue evidence="2">Whole body</tissue>
    </source>
</reference>
<comment type="caution">
    <text evidence="2">The sequence shown here is derived from an EMBL/GenBank/DDBJ whole genome shotgun (WGS) entry which is preliminary data.</text>
</comment>
<protein>
    <recommendedName>
        <fullName evidence="1">Transposable element P transposase-like RNase H C-terminal domain-containing protein</fullName>
    </recommendedName>
</protein>
<organism evidence="2 3">
    <name type="scientific">Ignelater luminosus</name>
    <name type="common">Cucubano</name>
    <name type="synonym">Pyrophorus luminosus</name>
    <dbReference type="NCBI Taxonomy" id="2038154"/>
    <lineage>
        <taxon>Eukaryota</taxon>
        <taxon>Metazoa</taxon>
        <taxon>Ecdysozoa</taxon>
        <taxon>Arthropoda</taxon>
        <taxon>Hexapoda</taxon>
        <taxon>Insecta</taxon>
        <taxon>Pterygota</taxon>
        <taxon>Neoptera</taxon>
        <taxon>Endopterygota</taxon>
        <taxon>Coleoptera</taxon>
        <taxon>Polyphaga</taxon>
        <taxon>Elateriformia</taxon>
        <taxon>Elateroidea</taxon>
        <taxon>Elateridae</taxon>
        <taxon>Agrypninae</taxon>
        <taxon>Pyrophorini</taxon>
        <taxon>Ignelater</taxon>
    </lineage>
</organism>
<dbReference type="AlphaFoldDB" id="A0A8K0CQC2"/>
<dbReference type="EMBL" id="VTPC01069225">
    <property type="protein sequence ID" value="KAF2889241.1"/>
    <property type="molecule type" value="Genomic_DNA"/>
</dbReference>
<dbReference type="Pfam" id="PF21789">
    <property type="entry name" value="TNP-like_RNaseH_C"/>
    <property type="match status" value="1"/>
</dbReference>
<dbReference type="Proteomes" id="UP000801492">
    <property type="component" value="Unassembled WGS sequence"/>
</dbReference>
<keyword evidence="3" id="KW-1185">Reference proteome</keyword>
<dbReference type="OrthoDB" id="7440550at2759"/>
<proteinExistence type="predicted"/>
<evidence type="ECO:0000313" key="2">
    <source>
        <dbReference type="EMBL" id="KAF2889241.1"/>
    </source>
</evidence>
<evidence type="ECO:0000259" key="1">
    <source>
        <dbReference type="Pfam" id="PF21789"/>
    </source>
</evidence>
<evidence type="ECO:0000313" key="3">
    <source>
        <dbReference type="Proteomes" id="UP000801492"/>
    </source>
</evidence>
<name>A0A8K0CQC2_IGNLU</name>
<feature type="domain" description="Transposable element P transposase-like RNase H C-terminal" evidence="1">
    <location>
        <begin position="138"/>
        <end position="170"/>
    </location>
</feature>
<dbReference type="InterPro" id="IPR048367">
    <property type="entry name" value="TNP-like_RNaseH_C"/>
</dbReference>
<accession>A0A8K0CQC2</accession>